<dbReference type="PANTHER" id="PTHR46895">
    <property type="entry name" value="PROTEIN CBG20548-RELATED"/>
    <property type="match status" value="1"/>
</dbReference>
<keyword evidence="8" id="KW-1185">Reference proteome</keyword>
<keyword evidence="4 6" id="KW-0472">Membrane</keyword>
<dbReference type="AlphaFoldDB" id="A0A914W2L9"/>
<feature type="transmembrane region" description="Helical" evidence="6">
    <location>
        <begin position="207"/>
        <end position="228"/>
    </location>
</feature>
<evidence type="ECO:0000313" key="8">
    <source>
        <dbReference type="Proteomes" id="UP000887566"/>
    </source>
</evidence>
<dbReference type="CDD" id="cd14978">
    <property type="entry name" value="7tmA_FMRFamide_R-like"/>
    <property type="match status" value="1"/>
</dbReference>
<dbReference type="InterPro" id="IPR000276">
    <property type="entry name" value="GPCR_Rhodpsn"/>
</dbReference>
<dbReference type="GO" id="GO:0016020">
    <property type="term" value="C:membrane"/>
    <property type="evidence" value="ECO:0007669"/>
    <property type="project" value="UniProtKB-SubCell"/>
</dbReference>
<evidence type="ECO:0000259" key="7">
    <source>
        <dbReference type="PROSITE" id="PS50262"/>
    </source>
</evidence>
<keyword evidence="3 6" id="KW-1133">Transmembrane helix</keyword>
<evidence type="ECO:0000256" key="3">
    <source>
        <dbReference type="ARBA" id="ARBA00022989"/>
    </source>
</evidence>
<dbReference type="Proteomes" id="UP000887566">
    <property type="component" value="Unplaced"/>
</dbReference>
<keyword evidence="2 6" id="KW-0812">Transmembrane</keyword>
<proteinExistence type="predicted"/>
<protein>
    <submittedName>
        <fullName evidence="9">G-protein coupled receptors family 1 profile domain-containing protein</fullName>
    </submittedName>
</protein>
<evidence type="ECO:0000256" key="5">
    <source>
        <dbReference type="SAM" id="MobiDB-lite"/>
    </source>
</evidence>
<dbReference type="InterPro" id="IPR019427">
    <property type="entry name" value="7TM_GPCR_serpentine_rcpt_Srw"/>
</dbReference>
<reference evidence="9" key="1">
    <citation type="submission" date="2022-11" db="UniProtKB">
        <authorList>
            <consortium name="WormBaseParasite"/>
        </authorList>
    </citation>
    <scope>IDENTIFICATION</scope>
</reference>
<dbReference type="PROSITE" id="PS50262">
    <property type="entry name" value="G_PROTEIN_RECEP_F1_2"/>
    <property type="match status" value="1"/>
</dbReference>
<comment type="subcellular location">
    <subcellularLocation>
        <location evidence="1">Membrane</location>
    </subcellularLocation>
</comment>
<feature type="transmembrane region" description="Helical" evidence="6">
    <location>
        <begin position="164"/>
        <end position="186"/>
    </location>
</feature>
<evidence type="ECO:0000256" key="1">
    <source>
        <dbReference type="ARBA" id="ARBA00004370"/>
    </source>
</evidence>
<dbReference type="PRINTS" id="PR00237">
    <property type="entry name" value="GPCRRHODOPSN"/>
</dbReference>
<feature type="transmembrane region" description="Helical" evidence="6">
    <location>
        <begin position="311"/>
        <end position="341"/>
    </location>
</feature>
<dbReference type="Gene3D" id="1.20.1070.10">
    <property type="entry name" value="Rhodopsin 7-helix transmembrane proteins"/>
    <property type="match status" value="1"/>
</dbReference>
<evidence type="ECO:0000256" key="4">
    <source>
        <dbReference type="ARBA" id="ARBA00023136"/>
    </source>
</evidence>
<accession>A0A914W2L9</accession>
<evidence type="ECO:0000256" key="6">
    <source>
        <dbReference type="SAM" id="Phobius"/>
    </source>
</evidence>
<feature type="domain" description="G-protein coupled receptors family 1 profile" evidence="7">
    <location>
        <begin position="92"/>
        <end position="377"/>
    </location>
</feature>
<sequence length="493" mass="54860">MSSGWSTTFRTARRAAPPAADRRLPIRRRIFHHRLLACFSSPTHPQGYRSWSGFGDGIQPRNAMVTLSNIALLIYYNRKFVFPLQFCAGVVGNALNLVVLNSTHMRTKTNLFLAALAVADLCFFVVVLPLNLTVYASAVNGTAAVESLAPSTVLFHSFLSHAHIPSLAFANWFSASSIWLSVGVTIERASVVTFPMIAKNSFTKRRITLGICLVFVLSFILSGYHFFWMKVEECRQCMMQHRFVPVRQKDDPPRYLYVHLSHILYAFFVVAIPLVALIVLNGILIHQLNLNRLEMKRFQQSSHLRGNERKATILVIVIIIAFVITNVPSGFFIVIQVVYTIRKMGAEPSPSPQWQILFAELSNSLVCTGKALNFVLYCSASSSFRKKLFQLIRRSASRGSMFEEAARKTTDISLASPINGNSTQETAAAPTHSSPSPSVRSACRYRSRTATGTTDTIHLVAPLLICQQNSPDYIQYAESTFVGEQSALISNAV</sequence>
<feature type="compositionally biased region" description="Low complexity" evidence="5">
    <location>
        <begin position="426"/>
        <end position="438"/>
    </location>
</feature>
<feature type="region of interest" description="Disordered" evidence="5">
    <location>
        <begin position="422"/>
        <end position="441"/>
    </location>
</feature>
<dbReference type="SUPFAM" id="SSF81321">
    <property type="entry name" value="Family A G protein-coupled receptor-like"/>
    <property type="match status" value="1"/>
</dbReference>
<dbReference type="Pfam" id="PF10324">
    <property type="entry name" value="7TM_GPCR_Srw"/>
    <property type="match status" value="1"/>
</dbReference>
<feature type="transmembrane region" description="Helical" evidence="6">
    <location>
        <begin position="111"/>
        <end position="130"/>
    </location>
</feature>
<dbReference type="InterPro" id="IPR017452">
    <property type="entry name" value="GPCR_Rhodpsn_7TM"/>
</dbReference>
<feature type="transmembrane region" description="Helical" evidence="6">
    <location>
        <begin position="263"/>
        <end position="290"/>
    </location>
</feature>
<dbReference type="GO" id="GO:0008528">
    <property type="term" value="F:G protein-coupled peptide receptor activity"/>
    <property type="evidence" value="ECO:0007669"/>
    <property type="project" value="InterPro"/>
</dbReference>
<dbReference type="WBParaSite" id="PSAMB.scaffold2size251193.g743.t1">
    <property type="protein sequence ID" value="PSAMB.scaffold2size251193.g743.t1"/>
    <property type="gene ID" value="PSAMB.scaffold2size251193.g743"/>
</dbReference>
<organism evidence="8 9">
    <name type="scientific">Plectus sambesii</name>
    <dbReference type="NCBI Taxonomy" id="2011161"/>
    <lineage>
        <taxon>Eukaryota</taxon>
        <taxon>Metazoa</taxon>
        <taxon>Ecdysozoa</taxon>
        <taxon>Nematoda</taxon>
        <taxon>Chromadorea</taxon>
        <taxon>Plectida</taxon>
        <taxon>Plectina</taxon>
        <taxon>Plectoidea</taxon>
        <taxon>Plectidae</taxon>
        <taxon>Plectus</taxon>
    </lineage>
</organism>
<evidence type="ECO:0000256" key="2">
    <source>
        <dbReference type="ARBA" id="ARBA00022692"/>
    </source>
</evidence>
<name>A0A914W2L9_9BILA</name>
<evidence type="ECO:0000313" key="9">
    <source>
        <dbReference type="WBParaSite" id="PSAMB.scaffold2size251193.g743.t1"/>
    </source>
</evidence>
<feature type="transmembrane region" description="Helical" evidence="6">
    <location>
        <begin position="80"/>
        <end position="99"/>
    </location>
</feature>